<dbReference type="InterPro" id="IPR027417">
    <property type="entry name" value="P-loop_NTPase"/>
</dbReference>
<evidence type="ECO:0000256" key="4">
    <source>
        <dbReference type="ARBA" id="ARBA00022840"/>
    </source>
</evidence>
<evidence type="ECO:0000259" key="8">
    <source>
        <dbReference type="PROSITE" id="PS50893"/>
    </source>
</evidence>
<evidence type="ECO:0000256" key="7">
    <source>
        <dbReference type="SAM" id="Phobius"/>
    </source>
</evidence>
<comment type="caution">
    <text evidence="10">The sequence shown here is derived from an EMBL/GenBank/DDBJ whole genome shotgun (WGS) entry which is preliminary data.</text>
</comment>
<keyword evidence="6 7" id="KW-0472">Membrane</keyword>
<dbReference type="InterPro" id="IPR039421">
    <property type="entry name" value="Type_1_exporter"/>
</dbReference>
<proteinExistence type="predicted"/>
<keyword evidence="4 10" id="KW-0067">ATP-binding</keyword>
<comment type="subcellular location">
    <subcellularLocation>
        <location evidence="1">Cell membrane</location>
        <topology evidence="1">Multi-pass membrane protein</topology>
    </subcellularLocation>
</comment>
<dbReference type="Gene3D" id="3.40.50.300">
    <property type="entry name" value="P-loop containing nucleotide triphosphate hydrolases"/>
    <property type="match status" value="1"/>
</dbReference>
<feature type="transmembrane region" description="Helical" evidence="7">
    <location>
        <begin position="173"/>
        <end position="191"/>
    </location>
</feature>
<keyword evidence="2 7" id="KW-0812">Transmembrane</keyword>
<feature type="transmembrane region" description="Helical" evidence="7">
    <location>
        <begin position="280"/>
        <end position="301"/>
    </location>
</feature>
<dbReference type="InterPro" id="IPR036640">
    <property type="entry name" value="ABC1_TM_sf"/>
</dbReference>
<dbReference type="InterPro" id="IPR003593">
    <property type="entry name" value="AAA+_ATPase"/>
</dbReference>
<feature type="transmembrane region" description="Helical" evidence="7">
    <location>
        <begin position="69"/>
        <end position="91"/>
    </location>
</feature>
<evidence type="ECO:0000259" key="9">
    <source>
        <dbReference type="PROSITE" id="PS50929"/>
    </source>
</evidence>
<keyword evidence="5 7" id="KW-1133">Transmembrane helix</keyword>
<evidence type="ECO:0000256" key="1">
    <source>
        <dbReference type="ARBA" id="ARBA00004651"/>
    </source>
</evidence>
<dbReference type="PANTHER" id="PTHR43394:SF1">
    <property type="entry name" value="ATP-BINDING CASSETTE SUB-FAMILY B MEMBER 10, MITOCHONDRIAL"/>
    <property type="match status" value="1"/>
</dbReference>
<feature type="transmembrane region" description="Helical" evidence="7">
    <location>
        <begin position="148"/>
        <end position="167"/>
    </location>
</feature>
<dbReference type="SUPFAM" id="SSF52540">
    <property type="entry name" value="P-loop containing nucleoside triphosphate hydrolases"/>
    <property type="match status" value="1"/>
</dbReference>
<dbReference type="SMART" id="SM00382">
    <property type="entry name" value="AAA"/>
    <property type="match status" value="1"/>
</dbReference>
<evidence type="ECO:0000256" key="3">
    <source>
        <dbReference type="ARBA" id="ARBA00022741"/>
    </source>
</evidence>
<dbReference type="InterPro" id="IPR003439">
    <property type="entry name" value="ABC_transporter-like_ATP-bd"/>
</dbReference>
<dbReference type="PROSITE" id="PS50929">
    <property type="entry name" value="ABC_TM1F"/>
    <property type="match status" value="1"/>
</dbReference>
<evidence type="ECO:0000256" key="5">
    <source>
        <dbReference type="ARBA" id="ARBA00022989"/>
    </source>
</evidence>
<keyword evidence="11" id="KW-1185">Reference proteome</keyword>
<sequence length="593" mass="66986">MSTPAPGNSGKKKFDLKQLRRIFSFTGPYRRTLYLVAILAIVLSILSPLRPYLIKVSVDRYIGQNMLKGLIWISVVQLGLLMAESLLRFWFSYRANWLGQTVVNDIRNTVFRKILFQNVSFYDRTPIGQLTTRTINDIEAVNDIFSEGIISIVADVLTILAIITVMLVTDWRLTLVCLATFPLLILATWWFKEAVNKSFQRVRNAVAALNAFAQEHLTGMYIVQAFAAQDRELAKFTTINKEHRDANIKGIFAYSVFFPIVEIILAMSLGLLVWYGASRILHYGATTGVIISFVLYLNLLFRPLRMMADKFNVLQMGIIAAERVFTVLDSEEYLSDNGAAKADTIKGDITFENVHFRYKPEVPVLRGVSFRLQAGKTMAVVGHTGAGKTSLISILNRQYEIESGRILIDGRDLKEYDIYSLRQRIGIVLQDVFLFSGSVADNITLRNKSIPREKVEAVCRMLGIHDFIMRLPGGYDFEVMERGGTLSQGQRQLLSFARALLYDPAILVLDEATSSVDSETEQLIQHAIDTLIKGRTSIVIAHRLSTIRKADEILVMDKGTVIERGDHEALIAARGEYYKLYTAVEQRKEKEVL</sequence>
<dbReference type="CDD" id="cd03254">
    <property type="entry name" value="ABCC_Glucan_exporter_like"/>
    <property type="match status" value="1"/>
</dbReference>
<feature type="domain" description="ABC transporter" evidence="8">
    <location>
        <begin position="349"/>
        <end position="583"/>
    </location>
</feature>
<dbReference type="GO" id="GO:0005524">
    <property type="term" value="F:ATP binding"/>
    <property type="evidence" value="ECO:0007669"/>
    <property type="project" value="UniProtKB-KW"/>
</dbReference>
<gene>
    <name evidence="10" type="ORF">GCM10023093_24270</name>
</gene>
<evidence type="ECO:0000313" key="11">
    <source>
        <dbReference type="Proteomes" id="UP001500067"/>
    </source>
</evidence>
<keyword evidence="3" id="KW-0547">Nucleotide-binding</keyword>
<dbReference type="PROSITE" id="PS50893">
    <property type="entry name" value="ABC_TRANSPORTER_2"/>
    <property type="match status" value="1"/>
</dbReference>
<dbReference type="Gene3D" id="1.20.1560.10">
    <property type="entry name" value="ABC transporter type 1, transmembrane domain"/>
    <property type="match status" value="1"/>
</dbReference>
<evidence type="ECO:0000256" key="6">
    <source>
        <dbReference type="ARBA" id="ARBA00023136"/>
    </source>
</evidence>
<dbReference type="InterPro" id="IPR011527">
    <property type="entry name" value="ABC1_TM_dom"/>
</dbReference>
<organism evidence="10 11">
    <name type="scientific">Nemorincola caseinilytica</name>
    <dbReference type="NCBI Taxonomy" id="2054315"/>
    <lineage>
        <taxon>Bacteria</taxon>
        <taxon>Pseudomonadati</taxon>
        <taxon>Bacteroidota</taxon>
        <taxon>Chitinophagia</taxon>
        <taxon>Chitinophagales</taxon>
        <taxon>Chitinophagaceae</taxon>
        <taxon>Nemorincola</taxon>
    </lineage>
</organism>
<feature type="transmembrane region" description="Helical" evidence="7">
    <location>
        <begin position="32"/>
        <end position="49"/>
    </location>
</feature>
<feature type="domain" description="ABC transmembrane type-1" evidence="9">
    <location>
        <begin position="35"/>
        <end position="316"/>
    </location>
</feature>
<dbReference type="CDD" id="cd18544">
    <property type="entry name" value="ABC_6TM_TmrA_like"/>
    <property type="match status" value="1"/>
</dbReference>
<dbReference type="PANTHER" id="PTHR43394">
    <property type="entry name" value="ATP-DEPENDENT PERMEASE MDL1, MITOCHONDRIAL"/>
    <property type="match status" value="1"/>
</dbReference>
<name>A0ABP8NIX5_9BACT</name>
<evidence type="ECO:0000256" key="2">
    <source>
        <dbReference type="ARBA" id="ARBA00022692"/>
    </source>
</evidence>
<feature type="transmembrane region" description="Helical" evidence="7">
    <location>
        <begin position="251"/>
        <end position="274"/>
    </location>
</feature>
<dbReference type="Pfam" id="PF00664">
    <property type="entry name" value="ABC_membrane"/>
    <property type="match status" value="1"/>
</dbReference>
<dbReference type="Pfam" id="PF00005">
    <property type="entry name" value="ABC_tran"/>
    <property type="match status" value="1"/>
</dbReference>
<dbReference type="EMBL" id="BAABFA010000018">
    <property type="protein sequence ID" value="GAA4467816.1"/>
    <property type="molecule type" value="Genomic_DNA"/>
</dbReference>
<dbReference type="Proteomes" id="UP001500067">
    <property type="component" value="Unassembled WGS sequence"/>
</dbReference>
<dbReference type="InterPro" id="IPR017871">
    <property type="entry name" value="ABC_transporter-like_CS"/>
</dbReference>
<dbReference type="SUPFAM" id="SSF90123">
    <property type="entry name" value="ABC transporter transmembrane region"/>
    <property type="match status" value="1"/>
</dbReference>
<accession>A0ABP8NIX5</accession>
<dbReference type="PROSITE" id="PS00211">
    <property type="entry name" value="ABC_TRANSPORTER_1"/>
    <property type="match status" value="1"/>
</dbReference>
<reference evidence="11" key="1">
    <citation type="journal article" date="2019" name="Int. J. Syst. Evol. Microbiol.">
        <title>The Global Catalogue of Microorganisms (GCM) 10K type strain sequencing project: providing services to taxonomists for standard genome sequencing and annotation.</title>
        <authorList>
            <consortium name="The Broad Institute Genomics Platform"/>
            <consortium name="The Broad Institute Genome Sequencing Center for Infectious Disease"/>
            <person name="Wu L."/>
            <person name="Ma J."/>
        </authorList>
    </citation>
    <scope>NUCLEOTIDE SEQUENCE [LARGE SCALE GENOMIC DNA]</scope>
    <source>
        <strain evidence="11">JCM 32105</strain>
    </source>
</reference>
<protein>
    <submittedName>
        <fullName evidence="10">ABC transporter ATP-binding protein</fullName>
    </submittedName>
</protein>
<evidence type="ECO:0000313" key="10">
    <source>
        <dbReference type="EMBL" id="GAA4467816.1"/>
    </source>
</evidence>
<dbReference type="RefSeq" id="WP_345083572.1">
    <property type="nucleotide sequence ID" value="NZ_BAABFA010000018.1"/>
</dbReference>